<feature type="transmembrane region" description="Helical" evidence="1">
    <location>
        <begin position="74"/>
        <end position="100"/>
    </location>
</feature>
<dbReference type="Proteomes" id="UP000198287">
    <property type="component" value="Unassembled WGS sequence"/>
</dbReference>
<keyword evidence="1" id="KW-1133">Transmembrane helix</keyword>
<dbReference type="STRING" id="158441.A0A226F355"/>
<feature type="transmembrane region" description="Helical" evidence="1">
    <location>
        <begin position="120"/>
        <end position="146"/>
    </location>
</feature>
<reference evidence="2 3" key="1">
    <citation type="submission" date="2015-12" db="EMBL/GenBank/DDBJ databases">
        <title>The genome of Folsomia candida.</title>
        <authorList>
            <person name="Faddeeva A."/>
            <person name="Derks M.F."/>
            <person name="Anvar Y."/>
            <person name="Smit S."/>
            <person name="Van Straalen N."/>
            <person name="Roelofs D."/>
        </authorList>
    </citation>
    <scope>NUCLEOTIDE SEQUENCE [LARGE SCALE GENOMIC DNA]</scope>
    <source>
        <strain evidence="2 3">VU population</strain>
        <tissue evidence="2">Whole body</tissue>
    </source>
</reference>
<proteinExistence type="predicted"/>
<gene>
    <name evidence="2" type="ORF">Fcan01_00456</name>
</gene>
<comment type="caution">
    <text evidence="2">The sequence shown here is derived from an EMBL/GenBank/DDBJ whole genome shotgun (WGS) entry which is preliminary data.</text>
</comment>
<keyword evidence="1" id="KW-0812">Transmembrane</keyword>
<keyword evidence="3" id="KW-1185">Reference proteome</keyword>
<feature type="transmembrane region" description="Helical" evidence="1">
    <location>
        <begin position="232"/>
        <end position="254"/>
    </location>
</feature>
<name>A0A226F355_FOLCA</name>
<organism evidence="2 3">
    <name type="scientific">Folsomia candida</name>
    <name type="common">Springtail</name>
    <dbReference type="NCBI Taxonomy" id="158441"/>
    <lineage>
        <taxon>Eukaryota</taxon>
        <taxon>Metazoa</taxon>
        <taxon>Ecdysozoa</taxon>
        <taxon>Arthropoda</taxon>
        <taxon>Hexapoda</taxon>
        <taxon>Collembola</taxon>
        <taxon>Entomobryomorpha</taxon>
        <taxon>Isotomoidea</taxon>
        <taxon>Isotomidae</taxon>
        <taxon>Proisotominae</taxon>
        <taxon>Folsomia</taxon>
    </lineage>
</organism>
<sequence length="386" mass="44472">MFLTYQEYSRRMQHFTSPPIEWCHIKKKFVFVSGQFKSYLWYFHIFVGLGFCTVGGLIVILLSQIFKFYQAFHAVYIFIFVVQLSSGGAIFAMNLGMMLYGSDCVQERRRDQPDSSSRSLLWITMTGFIWAFTTYPLLLSVSAIFFQLDRYGHILSMLKITNPLLHIFRFYLIVTGPAELCRSLALVILFSISTFHMLRNTLKALIKGNSTRFLVILARMRGTLVESQYRQVQIIVVSMEALLGCICLFAQGLGLANGVLCNFASLKLYTTVPIWIYTIYPCVAVMILITIHVTMPCLHNVLDFSEKLLKILTLFSILRLMEARKISHKQLKSMKNITISPILAGYKFFIYRRCTKVTYLVMFVTHTINLLLTVPQDVIERAAYLF</sequence>
<dbReference type="EMBL" id="LNIX01000001">
    <property type="protein sequence ID" value="OXA63780.1"/>
    <property type="molecule type" value="Genomic_DNA"/>
</dbReference>
<feature type="transmembrane region" description="Helical" evidence="1">
    <location>
        <begin position="274"/>
        <end position="298"/>
    </location>
</feature>
<evidence type="ECO:0000313" key="2">
    <source>
        <dbReference type="EMBL" id="OXA63780.1"/>
    </source>
</evidence>
<feature type="transmembrane region" description="Helical" evidence="1">
    <location>
        <begin position="39"/>
        <end position="62"/>
    </location>
</feature>
<evidence type="ECO:0000313" key="3">
    <source>
        <dbReference type="Proteomes" id="UP000198287"/>
    </source>
</evidence>
<evidence type="ECO:0000256" key="1">
    <source>
        <dbReference type="SAM" id="Phobius"/>
    </source>
</evidence>
<accession>A0A226F355</accession>
<keyword evidence="1" id="KW-0472">Membrane</keyword>
<protein>
    <submittedName>
        <fullName evidence="2">Uncharacterized protein</fullName>
    </submittedName>
</protein>
<dbReference type="AlphaFoldDB" id="A0A226F355"/>